<protein>
    <submittedName>
        <fullName evidence="1">Uncharacterized protein</fullName>
    </submittedName>
</protein>
<dbReference type="Proteomes" id="UP000838763">
    <property type="component" value="Unassembled WGS sequence"/>
</dbReference>
<evidence type="ECO:0000313" key="2">
    <source>
        <dbReference type="Proteomes" id="UP000838763"/>
    </source>
</evidence>
<sequence length="111" mass="12191">MRPRRIRYPQFRRGRDGQVRGVTAASGGKKFVGLDFINYDYAFAGAWGWDTNTRNVTIGVNGGKQKRWALPLAGNDWFEAGRVMVELDGFEAGSGNSVVFGTVPGKHGARI</sequence>
<evidence type="ECO:0000313" key="1">
    <source>
        <dbReference type="EMBL" id="CAI4212052.1"/>
    </source>
</evidence>
<reference evidence="1" key="1">
    <citation type="submission" date="2022-11" db="EMBL/GenBank/DDBJ databases">
        <authorList>
            <person name="Scott C."/>
            <person name="Bruce N."/>
        </authorList>
    </citation>
    <scope>NUCLEOTIDE SEQUENCE</scope>
</reference>
<dbReference type="OrthoDB" id="5795902at2759"/>
<accession>A0A9P1M886</accession>
<gene>
    <name evidence="1" type="ORF">PPNO1_LOCUS1822</name>
</gene>
<organism evidence="1 2">
    <name type="scientific">Parascedosporium putredinis</name>
    <dbReference type="NCBI Taxonomy" id="1442378"/>
    <lineage>
        <taxon>Eukaryota</taxon>
        <taxon>Fungi</taxon>
        <taxon>Dikarya</taxon>
        <taxon>Ascomycota</taxon>
        <taxon>Pezizomycotina</taxon>
        <taxon>Sordariomycetes</taxon>
        <taxon>Hypocreomycetidae</taxon>
        <taxon>Microascales</taxon>
        <taxon>Microascaceae</taxon>
        <taxon>Parascedosporium</taxon>
    </lineage>
</organism>
<dbReference type="AlphaFoldDB" id="A0A9P1M886"/>
<name>A0A9P1M886_9PEZI</name>
<proteinExistence type="predicted"/>
<dbReference type="EMBL" id="CALLCH030000003">
    <property type="protein sequence ID" value="CAI4212052.1"/>
    <property type="molecule type" value="Genomic_DNA"/>
</dbReference>
<dbReference type="Gene3D" id="2.60.120.260">
    <property type="entry name" value="Galactose-binding domain-like"/>
    <property type="match status" value="1"/>
</dbReference>
<comment type="caution">
    <text evidence="1">The sequence shown here is derived from an EMBL/GenBank/DDBJ whole genome shotgun (WGS) entry which is preliminary data.</text>
</comment>
<keyword evidence="2" id="KW-1185">Reference proteome</keyword>